<evidence type="ECO:0000256" key="1">
    <source>
        <dbReference type="ARBA" id="ARBA00022729"/>
    </source>
</evidence>
<keyword evidence="3" id="KW-1185">Reference proteome</keyword>
<protein>
    <submittedName>
        <fullName evidence="2">Uncharacterized protein</fullName>
    </submittedName>
</protein>
<proteinExistence type="predicted"/>
<sequence length="162" mass="18256">VSLESLDKHEHILHFISTTTNDNMKRLWTIVYITGAMFSVASATTCYSCNGENNFRDYEKCKDAFSGLADVKYCSTQCFKKKFEHKLFGNSWYRVERGCASIFDQNEEEWCTTTGQFIYGSGTKITTCYYKDDLCNTGTLITTPALAMITSILATTIGFGIV</sequence>
<feature type="non-terminal residue" evidence="2">
    <location>
        <position position="1"/>
    </location>
</feature>
<accession>A0A8J1XYT7</accession>
<keyword evidence="1" id="KW-0732">Signal</keyword>
<gene>
    <name evidence="2" type="ORF">OFUS_LOCUS19835</name>
</gene>
<evidence type="ECO:0000313" key="2">
    <source>
        <dbReference type="EMBL" id="CAH1795270.1"/>
    </source>
</evidence>
<dbReference type="InterPro" id="IPR050975">
    <property type="entry name" value="Sleep_regulator"/>
</dbReference>
<organism evidence="2 3">
    <name type="scientific">Owenia fusiformis</name>
    <name type="common">Polychaete worm</name>
    <dbReference type="NCBI Taxonomy" id="6347"/>
    <lineage>
        <taxon>Eukaryota</taxon>
        <taxon>Metazoa</taxon>
        <taxon>Spiralia</taxon>
        <taxon>Lophotrochozoa</taxon>
        <taxon>Annelida</taxon>
        <taxon>Polychaeta</taxon>
        <taxon>Sedentaria</taxon>
        <taxon>Canalipalpata</taxon>
        <taxon>Sabellida</taxon>
        <taxon>Oweniida</taxon>
        <taxon>Oweniidae</taxon>
        <taxon>Owenia</taxon>
    </lineage>
</organism>
<comment type="caution">
    <text evidence="2">The sequence shown here is derived from an EMBL/GenBank/DDBJ whole genome shotgun (WGS) entry which is preliminary data.</text>
</comment>
<dbReference type="Proteomes" id="UP000749559">
    <property type="component" value="Unassembled WGS sequence"/>
</dbReference>
<dbReference type="EMBL" id="CAIIXF020000009">
    <property type="protein sequence ID" value="CAH1795270.1"/>
    <property type="molecule type" value="Genomic_DNA"/>
</dbReference>
<dbReference type="AlphaFoldDB" id="A0A8J1XYT7"/>
<evidence type="ECO:0000313" key="3">
    <source>
        <dbReference type="Proteomes" id="UP000749559"/>
    </source>
</evidence>
<reference evidence="2" key="1">
    <citation type="submission" date="2022-03" db="EMBL/GenBank/DDBJ databases">
        <authorList>
            <person name="Martin C."/>
        </authorList>
    </citation>
    <scope>NUCLEOTIDE SEQUENCE</scope>
</reference>
<name>A0A8J1XYT7_OWEFU</name>
<dbReference type="PANTHER" id="PTHR33562">
    <property type="entry name" value="ATILLA, ISOFORM B-RELATED-RELATED"/>
    <property type="match status" value="1"/>
</dbReference>